<dbReference type="InterPro" id="IPR010982">
    <property type="entry name" value="Lambda_DNA-bd_dom_sf"/>
</dbReference>
<keyword evidence="2" id="KW-0472">Membrane</keyword>
<protein>
    <submittedName>
        <fullName evidence="3">Protein RodZ, contains Xre-like HTH and DUF4115 domains</fullName>
    </submittedName>
</protein>
<evidence type="ECO:0000313" key="3">
    <source>
        <dbReference type="EMBL" id="ATX79885.1"/>
    </source>
</evidence>
<proteinExistence type="predicted"/>
<dbReference type="AlphaFoldDB" id="A0A2K8KY36"/>
<dbReference type="EMBL" id="CP018799">
    <property type="protein sequence ID" value="ATX79885.1"/>
    <property type="molecule type" value="Genomic_DNA"/>
</dbReference>
<accession>A0A2K8KY36</accession>
<dbReference type="RefSeq" id="WP_100277722.1">
    <property type="nucleotide sequence ID" value="NZ_CP018799.1"/>
</dbReference>
<reference evidence="3 4" key="1">
    <citation type="submission" date="2016-12" db="EMBL/GenBank/DDBJ databases">
        <title>Isolation and genomic insights into novel planktonic Zetaproteobacteria from stratified waters of the Chesapeake Bay.</title>
        <authorList>
            <person name="McAllister S.M."/>
            <person name="Kato S."/>
            <person name="Chan C.S."/>
            <person name="Chiu B.K."/>
            <person name="Field E.K."/>
        </authorList>
    </citation>
    <scope>NUCLEOTIDE SEQUENCE [LARGE SCALE GENOMIC DNA]</scope>
    <source>
        <strain evidence="3 4">CP-5</strain>
    </source>
</reference>
<keyword evidence="4" id="KW-1185">Reference proteome</keyword>
<dbReference type="GO" id="GO:0003677">
    <property type="term" value="F:DNA binding"/>
    <property type="evidence" value="ECO:0007669"/>
    <property type="project" value="InterPro"/>
</dbReference>
<gene>
    <name evidence="3" type="ORF">Ga0123461_1471</name>
</gene>
<dbReference type="KEGG" id="maes:Ga0123461_1471"/>
<name>A0A2K8KY36_MARES</name>
<sequence>MEEKTETPTEENSTSQRQALLNEIGRKLCEARELRGETVDSPARMLKLSKSNLLALESGNWDALPDEVYALGFLRQYSKYLQIDIDPELELFKSDQHKLTKPLTFPDPAVAPSRNWAWIAGLAFILLMILFNILNSNNTEYEFSNDTPTSSELGMDHAIETPQQTDAESMSDDTPMIDPAKTEEAVNSTEKVEKTAGNRSTGRESKKQSAPASKTHTYRFEAVGGDVWLQVYVADGSGLSKGKLHKEALLKDGHYAIVTVASESLWITCGNAPALQIKVDGKTVAETGSLSSGKKILRDYRFTIKGR</sequence>
<evidence type="ECO:0000256" key="2">
    <source>
        <dbReference type="SAM" id="Phobius"/>
    </source>
</evidence>
<dbReference type="Proteomes" id="UP000231701">
    <property type="component" value="Chromosome"/>
</dbReference>
<evidence type="ECO:0000256" key="1">
    <source>
        <dbReference type="SAM" id="MobiDB-lite"/>
    </source>
</evidence>
<keyword evidence="2" id="KW-0812">Transmembrane</keyword>
<dbReference type="PANTHER" id="PTHR34475:SF1">
    <property type="entry name" value="CYTOSKELETON PROTEIN RODZ"/>
    <property type="match status" value="1"/>
</dbReference>
<dbReference type="Pfam" id="PF13413">
    <property type="entry name" value="HTH_25"/>
    <property type="match status" value="1"/>
</dbReference>
<evidence type="ECO:0000313" key="4">
    <source>
        <dbReference type="Proteomes" id="UP000231701"/>
    </source>
</evidence>
<feature type="region of interest" description="Disordered" evidence="1">
    <location>
        <begin position="162"/>
        <end position="213"/>
    </location>
</feature>
<dbReference type="Gene3D" id="1.10.260.40">
    <property type="entry name" value="lambda repressor-like DNA-binding domains"/>
    <property type="match status" value="1"/>
</dbReference>
<feature type="transmembrane region" description="Helical" evidence="2">
    <location>
        <begin position="116"/>
        <end position="134"/>
    </location>
</feature>
<organism evidence="3 4">
    <name type="scientific">Mariprofundus aestuarium</name>
    <dbReference type="NCBI Taxonomy" id="1921086"/>
    <lineage>
        <taxon>Bacteria</taxon>
        <taxon>Pseudomonadati</taxon>
        <taxon>Pseudomonadota</taxon>
        <taxon>Candidatius Mariprofundia</taxon>
        <taxon>Mariprofundales</taxon>
        <taxon>Mariprofundaceae</taxon>
        <taxon>Mariprofundus</taxon>
    </lineage>
</organism>
<dbReference type="InterPro" id="IPR050400">
    <property type="entry name" value="Bact_Cytoskel_RodZ"/>
</dbReference>
<keyword evidence="2" id="KW-1133">Transmembrane helix</keyword>
<dbReference type="OrthoDB" id="5293433at2"/>
<dbReference type="PANTHER" id="PTHR34475">
    <property type="match status" value="1"/>
</dbReference>
<feature type="compositionally biased region" description="Basic and acidic residues" evidence="1">
    <location>
        <begin position="180"/>
        <end position="207"/>
    </location>
</feature>